<gene>
    <name evidence="8" type="ORF">RCC_09571</name>
</gene>
<evidence type="ECO:0000259" key="7">
    <source>
        <dbReference type="PROSITE" id="PS50862"/>
    </source>
</evidence>
<accession>A0A2D3V3B3</accession>
<dbReference type="PANTHER" id="PTHR22594">
    <property type="entry name" value="ASPARTYL/LYSYL-TRNA SYNTHETASE"/>
    <property type="match status" value="1"/>
</dbReference>
<feature type="domain" description="Aminoacyl-transfer RNA synthetases class-II family profile" evidence="7">
    <location>
        <begin position="117"/>
        <end position="421"/>
    </location>
</feature>
<dbReference type="InterPro" id="IPR045864">
    <property type="entry name" value="aa-tRNA-synth_II/BPL/LPL"/>
</dbReference>
<protein>
    <recommendedName>
        <fullName evidence="7">Aminoacyl-transfer RNA synthetases class-II family profile domain-containing protein</fullName>
    </recommendedName>
</protein>
<dbReference type="AlphaFoldDB" id="A0A2D3V3B3"/>
<dbReference type="GeneID" id="35604639"/>
<dbReference type="OrthoDB" id="2262349at2759"/>
<dbReference type="PROSITE" id="PS50862">
    <property type="entry name" value="AA_TRNA_LIGASE_II"/>
    <property type="match status" value="1"/>
</dbReference>
<evidence type="ECO:0000256" key="5">
    <source>
        <dbReference type="ARBA" id="ARBA00023146"/>
    </source>
</evidence>
<evidence type="ECO:0000256" key="6">
    <source>
        <dbReference type="SAM" id="MobiDB-lite"/>
    </source>
</evidence>
<reference evidence="8 9" key="1">
    <citation type="submission" date="2016-03" db="EMBL/GenBank/DDBJ databases">
        <authorList>
            <person name="Ploux O."/>
        </authorList>
    </citation>
    <scope>NUCLEOTIDE SEQUENCE [LARGE SCALE GENOMIC DNA]</scope>
    <source>
        <strain evidence="8 9">URUG2</strain>
    </source>
</reference>
<evidence type="ECO:0000256" key="1">
    <source>
        <dbReference type="ARBA" id="ARBA00022598"/>
    </source>
</evidence>
<proteinExistence type="predicted"/>
<dbReference type="GO" id="GO:0004812">
    <property type="term" value="F:aminoacyl-tRNA ligase activity"/>
    <property type="evidence" value="ECO:0007669"/>
    <property type="project" value="UniProtKB-KW"/>
</dbReference>
<dbReference type="InterPro" id="IPR004364">
    <property type="entry name" value="Aa-tRNA-synt_II"/>
</dbReference>
<dbReference type="Pfam" id="PF00152">
    <property type="entry name" value="tRNA-synt_2"/>
    <property type="match status" value="1"/>
</dbReference>
<evidence type="ECO:0000256" key="3">
    <source>
        <dbReference type="ARBA" id="ARBA00022840"/>
    </source>
</evidence>
<feature type="compositionally biased region" description="Low complexity" evidence="6">
    <location>
        <begin position="30"/>
        <end position="50"/>
    </location>
</feature>
<evidence type="ECO:0000256" key="2">
    <source>
        <dbReference type="ARBA" id="ARBA00022741"/>
    </source>
</evidence>
<dbReference type="GO" id="GO:0005524">
    <property type="term" value="F:ATP binding"/>
    <property type="evidence" value="ECO:0007669"/>
    <property type="project" value="UniProtKB-KW"/>
</dbReference>
<evidence type="ECO:0000313" key="8">
    <source>
        <dbReference type="EMBL" id="CZT23856.1"/>
    </source>
</evidence>
<keyword evidence="2" id="KW-0547">Nucleotide-binding</keyword>
<keyword evidence="1" id="KW-0436">Ligase</keyword>
<sequence>MTTMMNGNLQNDLASYDAKTSSASIVEHISGSNSTSSSSDDGSNGDSNTSASDLEPETSQNLVKSMDAKKVVTFDKGPTSDRDLWRDTKGYAIRAMNSPWHTTLFRLQDTFLGSSNDFFRDPTVGYRYLIVPLTTGSISSPMGFGSDSQPVSISLNDSQTYLADSQQFLLEYALRFEDGLPGVYYVGTSCRGEDHDSTHLNQFCHVECELLGGLDDAITIANKYVVHIARAFLTHHSREIEACAGSTAHLQSLLDLYEKHGNAFPIVTVEEALALPELTEDMWEYVIPGQDRFGKKITRAGERMLMARFGGAVWLTEPDHLSTPFYQAYTRKENRGAGVKAKTGDFLLGLGEVLGCGERHEVVGDTLQALRQHEVDPQEYEWYVDMRDVKPLKTSGWGMGLERVLAWVLQHDDVRDVQLLPRLKGLEIAP</sequence>
<feature type="region of interest" description="Disordered" evidence="6">
    <location>
        <begin position="28"/>
        <end position="62"/>
    </location>
</feature>
<dbReference type="STRING" id="112498.A0A2D3V3B3"/>
<dbReference type="Gene3D" id="3.30.930.10">
    <property type="entry name" value="Bira Bifunctional Protein, Domain 2"/>
    <property type="match status" value="1"/>
</dbReference>
<dbReference type="Proteomes" id="UP000225277">
    <property type="component" value="Unassembled WGS sequence"/>
</dbReference>
<dbReference type="RefSeq" id="XP_023630580.1">
    <property type="nucleotide sequence ID" value="XM_023774812.1"/>
</dbReference>
<keyword evidence="4" id="KW-0648">Protein biosynthesis</keyword>
<dbReference type="EMBL" id="FJUY01000018">
    <property type="protein sequence ID" value="CZT23856.1"/>
    <property type="molecule type" value="Genomic_DNA"/>
</dbReference>
<evidence type="ECO:0000313" key="9">
    <source>
        <dbReference type="Proteomes" id="UP000225277"/>
    </source>
</evidence>
<dbReference type="InterPro" id="IPR006195">
    <property type="entry name" value="aa-tRNA-synth_II"/>
</dbReference>
<organism evidence="8 9">
    <name type="scientific">Ramularia collo-cygni</name>
    <dbReference type="NCBI Taxonomy" id="112498"/>
    <lineage>
        <taxon>Eukaryota</taxon>
        <taxon>Fungi</taxon>
        <taxon>Dikarya</taxon>
        <taxon>Ascomycota</taxon>
        <taxon>Pezizomycotina</taxon>
        <taxon>Dothideomycetes</taxon>
        <taxon>Dothideomycetidae</taxon>
        <taxon>Mycosphaerellales</taxon>
        <taxon>Mycosphaerellaceae</taxon>
        <taxon>Ramularia</taxon>
    </lineage>
</organism>
<keyword evidence="3" id="KW-0067">ATP-binding</keyword>
<evidence type="ECO:0000256" key="4">
    <source>
        <dbReference type="ARBA" id="ARBA00022917"/>
    </source>
</evidence>
<keyword evidence="5" id="KW-0030">Aminoacyl-tRNA synthetase</keyword>
<name>A0A2D3V3B3_9PEZI</name>
<dbReference type="GO" id="GO:0006421">
    <property type="term" value="P:asparaginyl-tRNA aminoacylation"/>
    <property type="evidence" value="ECO:0007669"/>
    <property type="project" value="TreeGrafter"/>
</dbReference>
<dbReference type="PANTHER" id="PTHR22594:SF34">
    <property type="entry name" value="ASPARAGINE--TRNA LIGASE, MITOCHONDRIAL-RELATED"/>
    <property type="match status" value="1"/>
</dbReference>
<dbReference type="SUPFAM" id="SSF55681">
    <property type="entry name" value="Class II aaRS and biotin synthetases"/>
    <property type="match status" value="1"/>
</dbReference>
<keyword evidence="9" id="KW-1185">Reference proteome</keyword>